<dbReference type="AlphaFoldDB" id="A0A8H3NFX3"/>
<feature type="signal peptide" evidence="2">
    <location>
        <begin position="1"/>
        <end position="19"/>
    </location>
</feature>
<gene>
    <name evidence="3" type="ORF">IFM46972_03096</name>
</gene>
<keyword evidence="2" id="KW-0732">Signal</keyword>
<feature type="compositionally biased region" description="Low complexity" evidence="1">
    <location>
        <begin position="190"/>
        <end position="244"/>
    </location>
</feature>
<organism evidence="3 4">
    <name type="scientific">Aspergillus udagawae</name>
    <dbReference type="NCBI Taxonomy" id="91492"/>
    <lineage>
        <taxon>Eukaryota</taxon>
        <taxon>Fungi</taxon>
        <taxon>Dikarya</taxon>
        <taxon>Ascomycota</taxon>
        <taxon>Pezizomycotina</taxon>
        <taxon>Eurotiomycetes</taxon>
        <taxon>Eurotiomycetidae</taxon>
        <taxon>Eurotiales</taxon>
        <taxon>Aspergillaceae</taxon>
        <taxon>Aspergillus</taxon>
        <taxon>Aspergillus subgen. Fumigati</taxon>
    </lineage>
</organism>
<evidence type="ECO:0008006" key="5">
    <source>
        <dbReference type="Google" id="ProtNLM"/>
    </source>
</evidence>
<feature type="chain" id="PRO_5034868326" description="GPI anchored protein" evidence="2">
    <location>
        <begin position="20"/>
        <end position="298"/>
    </location>
</feature>
<feature type="region of interest" description="Disordered" evidence="1">
    <location>
        <begin position="157"/>
        <end position="244"/>
    </location>
</feature>
<evidence type="ECO:0000313" key="3">
    <source>
        <dbReference type="EMBL" id="GFF31006.1"/>
    </source>
</evidence>
<evidence type="ECO:0000256" key="2">
    <source>
        <dbReference type="SAM" id="SignalP"/>
    </source>
</evidence>
<evidence type="ECO:0000256" key="1">
    <source>
        <dbReference type="SAM" id="MobiDB-lite"/>
    </source>
</evidence>
<feature type="compositionally biased region" description="Low complexity" evidence="1">
    <location>
        <begin position="165"/>
        <end position="182"/>
    </location>
</feature>
<dbReference type="Proteomes" id="UP000465221">
    <property type="component" value="Unassembled WGS sequence"/>
</dbReference>
<sequence length="298" mass="31518">MARFAFLLLASAISLTTTASSVKRDSLQPFQKGRFAPSNNASTSLAYDNNLLPRYYKCLPGAHMCDAGQCCDFTCCSDGSCCPAAQLCYNDVKPSNGPTYCCEMYTEKECDTRCVPMLSECCGDGFYCEYGYACSSGGCCKWGHTCSGSYDDVGGGGGSGDHDSTTSSTSTKGKVSTTSKYTTHTEEHTTTSYSDTESTTASSTTESESNTRTRSTHSDSATETTETDSSSLSSTSTSSRKTTSFPTVSIFTPTRTFVPAAPAPTGRVSLSGANKTSFSSLNIRLLVVVAAAGWYFAL</sequence>
<evidence type="ECO:0000313" key="4">
    <source>
        <dbReference type="Proteomes" id="UP000465221"/>
    </source>
</evidence>
<protein>
    <recommendedName>
        <fullName evidence="5">GPI anchored protein</fullName>
    </recommendedName>
</protein>
<accession>A0A8H3NFX3</accession>
<proteinExistence type="predicted"/>
<dbReference type="EMBL" id="BLKC01000016">
    <property type="protein sequence ID" value="GFF31006.1"/>
    <property type="molecule type" value="Genomic_DNA"/>
</dbReference>
<reference evidence="3 4" key="1">
    <citation type="submission" date="2020-01" db="EMBL/GenBank/DDBJ databases">
        <title>Draft genome sequence of Aspergillus udagawae IFM 46972.</title>
        <authorList>
            <person name="Takahashi H."/>
            <person name="Yaguchi T."/>
        </authorList>
    </citation>
    <scope>NUCLEOTIDE SEQUENCE [LARGE SCALE GENOMIC DNA]</scope>
    <source>
        <strain evidence="3 4">IFM 46972</strain>
    </source>
</reference>
<comment type="caution">
    <text evidence="3">The sequence shown here is derived from an EMBL/GenBank/DDBJ whole genome shotgun (WGS) entry which is preliminary data.</text>
</comment>
<name>A0A8H3NFX3_9EURO</name>